<dbReference type="HOGENOM" id="CLU_2048882_0_0_1"/>
<accession>F6WXX0</accession>
<evidence type="ECO:0000313" key="2">
    <source>
        <dbReference type="Proteomes" id="UP000008144"/>
    </source>
</evidence>
<reference evidence="1" key="3">
    <citation type="submission" date="2025-08" db="UniProtKB">
        <authorList>
            <consortium name="Ensembl"/>
        </authorList>
    </citation>
    <scope>IDENTIFICATION</scope>
</reference>
<dbReference type="AlphaFoldDB" id="F6WXX0"/>
<dbReference type="InterPro" id="IPR016186">
    <property type="entry name" value="C-type_lectin-like/link_sf"/>
</dbReference>
<evidence type="ECO:0000313" key="1">
    <source>
        <dbReference type="Ensembl" id="ENSCINP00000021355.3"/>
    </source>
</evidence>
<dbReference type="InterPro" id="IPR016187">
    <property type="entry name" value="CTDL_fold"/>
</dbReference>
<reference evidence="1" key="2">
    <citation type="journal article" date="2008" name="Genome Biol.">
        <title>Improved genome assembly and evidence-based global gene model set for the chordate Ciona intestinalis: new insight into intron and operon populations.</title>
        <authorList>
            <person name="Satou Y."/>
            <person name="Mineta K."/>
            <person name="Ogasawara M."/>
            <person name="Sasakura Y."/>
            <person name="Shoguchi E."/>
            <person name="Ueno K."/>
            <person name="Yamada L."/>
            <person name="Matsumoto J."/>
            <person name="Wasserscheid J."/>
            <person name="Dewar K."/>
            <person name="Wiley G.B."/>
            <person name="Macmil S.L."/>
            <person name="Roe B.A."/>
            <person name="Zeller R.W."/>
            <person name="Hastings K.E."/>
            <person name="Lemaire P."/>
            <person name="Lindquist E."/>
            <person name="Endo T."/>
            <person name="Hotta K."/>
            <person name="Inaba K."/>
        </authorList>
    </citation>
    <scope>NUCLEOTIDE SEQUENCE [LARGE SCALE GENOMIC DNA]</scope>
    <source>
        <strain evidence="1">wild type</strain>
    </source>
</reference>
<dbReference type="InParanoid" id="F6WXX0"/>
<name>F6WXX0_CIOIN</name>
<dbReference type="SUPFAM" id="SSF56436">
    <property type="entry name" value="C-type lectin-like"/>
    <property type="match status" value="1"/>
</dbReference>
<sequence>MSKKREAADYCYSQGGGLVDIVNKEMYDLVYHYASVSITTSSPYGTFYVWLAMLYTSEDQLVRQSNGGPVSYVRWHLRSGEESIIWTVADHNHPNVEYTGYWTNDGDYDMGFPLCTKYMG</sequence>
<reference evidence="1" key="4">
    <citation type="submission" date="2025-09" db="UniProtKB">
        <authorList>
            <consortium name="Ensembl"/>
        </authorList>
    </citation>
    <scope>IDENTIFICATION</scope>
</reference>
<reference evidence="2" key="1">
    <citation type="journal article" date="2002" name="Science">
        <title>The draft genome of Ciona intestinalis: insights into chordate and vertebrate origins.</title>
        <authorList>
            <person name="Dehal P."/>
            <person name="Satou Y."/>
            <person name="Campbell R.K."/>
            <person name="Chapman J."/>
            <person name="Degnan B."/>
            <person name="De Tomaso A."/>
            <person name="Davidson B."/>
            <person name="Di Gregorio A."/>
            <person name="Gelpke M."/>
            <person name="Goodstein D.M."/>
            <person name="Harafuji N."/>
            <person name="Hastings K.E."/>
            <person name="Ho I."/>
            <person name="Hotta K."/>
            <person name="Huang W."/>
            <person name="Kawashima T."/>
            <person name="Lemaire P."/>
            <person name="Martinez D."/>
            <person name="Meinertzhagen I.A."/>
            <person name="Necula S."/>
            <person name="Nonaka M."/>
            <person name="Putnam N."/>
            <person name="Rash S."/>
            <person name="Saiga H."/>
            <person name="Satake M."/>
            <person name="Terry A."/>
            <person name="Yamada L."/>
            <person name="Wang H.G."/>
            <person name="Awazu S."/>
            <person name="Azumi K."/>
            <person name="Boore J."/>
            <person name="Branno M."/>
            <person name="Chin-Bow S."/>
            <person name="DeSantis R."/>
            <person name="Doyle S."/>
            <person name="Francino P."/>
            <person name="Keys D.N."/>
            <person name="Haga S."/>
            <person name="Hayashi H."/>
            <person name="Hino K."/>
            <person name="Imai K.S."/>
            <person name="Inaba K."/>
            <person name="Kano S."/>
            <person name="Kobayashi K."/>
            <person name="Kobayashi M."/>
            <person name="Lee B.I."/>
            <person name="Makabe K.W."/>
            <person name="Manohar C."/>
            <person name="Matassi G."/>
            <person name="Medina M."/>
            <person name="Mochizuki Y."/>
            <person name="Mount S."/>
            <person name="Morishita T."/>
            <person name="Miura S."/>
            <person name="Nakayama A."/>
            <person name="Nishizaka S."/>
            <person name="Nomoto H."/>
            <person name="Ohta F."/>
            <person name="Oishi K."/>
            <person name="Rigoutsos I."/>
            <person name="Sano M."/>
            <person name="Sasaki A."/>
            <person name="Sasakura Y."/>
            <person name="Shoguchi E."/>
            <person name="Shin-i T."/>
            <person name="Spagnuolo A."/>
            <person name="Stainier D."/>
            <person name="Suzuki M.M."/>
            <person name="Tassy O."/>
            <person name="Takatori N."/>
            <person name="Tokuoka M."/>
            <person name="Yagi K."/>
            <person name="Yoshizaki F."/>
            <person name="Wada S."/>
            <person name="Zhang C."/>
            <person name="Hyatt P.D."/>
            <person name="Larimer F."/>
            <person name="Detter C."/>
            <person name="Doggett N."/>
            <person name="Glavina T."/>
            <person name="Hawkins T."/>
            <person name="Richardson P."/>
            <person name="Lucas S."/>
            <person name="Kohara Y."/>
            <person name="Levine M."/>
            <person name="Satoh N."/>
            <person name="Rokhsar D.S."/>
        </authorList>
    </citation>
    <scope>NUCLEOTIDE SEQUENCE [LARGE SCALE GENOMIC DNA]</scope>
</reference>
<dbReference type="Gene3D" id="3.10.100.10">
    <property type="entry name" value="Mannose-Binding Protein A, subunit A"/>
    <property type="match status" value="1"/>
</dbReference>
<evidence type="ECO:0008006" key="3">
    <source>
        <dbReference type="Google" id="ProtNLM"/>
    </source>
</evidence>
<proteinExistence type="predicted"/>
<dbReference type="CDD" id="cd00037">
    <property type="entry name" value="CLECT"/>
    <property type="match status" value="1"/>
</dbReference>
<keyword evidence="2" id="KW-1185">Reference proteome</keyword>
<dbReference type="Ensembl" id="ENSCINT00000021355.3">
    <property type="protein sequence ID" value="ENSCINP00000021355.3"/>
    <property type="gene ID" value="ENSCING00000010810.3"/>
</dbReference>
<dbReference type="EMBL" id="EAAA01002021">
    <property type="status" value="NOT_ANNOTATED_CDS"/>
    <property type="molecule type" value="Genomic_DNA"/>
</dbReference>
<dbReference type="Proteomes" id="UP000008144">
    <property type="component" value="Chromosome 4"/>
</dbReference>
<organism evidence="1 2">
    <name type="scientific">Ciona intestinalis</name>
    <name type="common">Transparent sea squirt</name>
    <name type="synonym">Ascidia intestinalis</name>
    <dbReference type="NCBI Taxonomy" id="7719"/>
    <lineage>
        <taxon>Eukaryota</taxon>
        <taxon>Metazoa</taxon>
        <taxon>Chordata</taxon>
        <taxon>Tunicata</taxon>
        <taxon>Ascidiacea</taxon>
        <taxon>Phlebobranchia</taxon>
        <taxon>Cionidae</taxon>
        <taxon>Ciona</taxon>
    </lineage>
</organism>
<protein>
    <recommendedName>
        <fullName evidence="3">C-type lectin domain-containing protein</fullName>
    </recommendedName>
</protein>